<evidence type="ECO:0000256" key="2">
    <source>
        <dbReference type="SAM" id="Coils"/>
    </source>
</evidence>
<evidence type="ECO:0000313" key="4">
    <source>
        <dbReference type="EMBL" id="JAD67977.1"/>
    </source>
</evidence>
<organism evidence="4">
    <name type="scientific">Arundo donax</name>
    <name type="common">Giant reed</name>
    <name type="synonym">Donax arundinaceus</name>
    <dbReference type="NCBI Taxonomy" id="35708"/>
    <lineage>
        <taxon>Eukaryota</taxon>
        <taxon>Viridiplantae</taxon>
        <taxon>Streptophyta</taxon>
        <taxon>Embryophyta</taxon>
        <taxon>Tracheophyta</taxon>
        <taxon>Spermatophyta</taxon>
        <taxon>Magnoliopsida</taxon>
        <taxon>Liliopsida</taxon>
        <taxon>Poales</taxon>
        <taxon>Poaceae</taxon>
        <taxon>PACMAD clade</taxon>
        <taxon>Arundinoideae</taxon>
        <taxon>Arundineae</taxon>
        <taxon>Arundo</taxon>
    </lineage>
</organism>
<reference evidence="4" key="2">
    <citation type="journal article" date="2015" name="Data Brief">
        <title>Shoot transcriptome of the giant reed, Arundo donax.</title>
        <authorList>
            <person name="Barrero R.A."/>
            <person name="Guerrero F.D."/>
            <person name="Moolhuijzen P."/>
            <person name="Goolsby J.A."/>
            <person name="Tidwell J."/>
            <person name="Bellgard S.E."/>
            <person name="Bellgard M.I."/>
        </authorList>
    </citation>
    <scope>NUCLEOTIDE SEQUENCE</scope>
    <source>
        <tissue evidence="4">Shoot tissue taken approximately 20 cm above the soil surface</tissue>
    </source>
</reference>
<dbReference type="EMBL" id="GBRH01229918">
    <property type="protein sequence ID" value="JAD67977.1"/>
    <property type="molecule type" value="Transcribed_RNA"/>
</dbReference>
<dbReference type="SUPFAM" id="SSF57756">
    <property type="entry name" value="Retrovirus zinc finger-like domains"/>
    <property type="match status" value="1"/>
</dbReference>
<name>A0A0A9C8Z7_ARUDO</name>
<dbReference type="InterPro" id="IPR001878">
    <property type="entry name" value="Znf_CCHC"/>
</dbReference>
<evidence type="ECO:0000259" key="3">
    <source>
        <dbReference type="PROSITE" id="PS50158"/>
    </source>
</evidence>
<keyword evidence="1" id="KW-0862">Zinc</keyword>
<dbReference type="InterPro" id="IPR036875">
    <property type="entry name" value="Znf_CCHC_sf"/>
</dbReference>
<feature type="domain" description="CCHC-type" evidence="3">
    <location>
        <begin position="44"/>
        <end position="59"/>
    </location>
</feature>
<reference evidence="4" key="1">
    <citation type="submission" date="2014-09" db="EMBL/GenBank/DDBJ databases">
        <authorList>
            <person name="Magalhaes I.L.F."/>
            <person name="Oliveira U."/>
            <person name="Santos F.R."/>
            <person name="Vidigal T.H.D.A."/>
            <person name="Brescovit A.D."/>
            <person name="Santos A.J."/>
        </authorList>
    </citation>
    <scope>NUCLEOTIDE SEQUENCE</scope>
    <source>
        <tissue evidence="4">Shoot tissue taken approximately 20 cm above the soil surface</tissue>
    </source>
</reference>
<dbReference type="AlphaFoldDB" id="A0A0A9C8Z7"/>
<evidence type="ECO:0000256" key="1">
    <source>
        <dbReference type="PROSITE-ProRule" id="PRU00047"/>
    </source>
</evidence>
<keyword evidence="1" id="KW-0479">Metal-binding</keyword>
<protein>
    <recommendedName>
        <fullName evidence="3">CCHC-type domain-containing protein</fullName>
    </recommendedName>
</protein>
<dbReference type="GO" id="GO:0008270">
    <property type="term" value="F:zinc ion binding"/>
    <property type="evidence" value="ECO:0007669"/>
    <property type="project" value="UniProtKB-KW"/>
</dbReference>
<accession>A0A0A9C8Z7</accession>
<keyword evidence="2" id="KW-0175">Coiled coil</keyword>
<proteinExistence type="predicted"/>
<dbReference type="GO" id="GO:0003676">
    <property type="term" value="F:nucleic acid binding"/>
    <property type="evidence" value="ECO:0007669"/>
    <property type="project" value="InterPro"/>
</dbReference>
<dbReference type="PROSITE" id="PS50158">
    <property type="entry name" value="ZF_CCHC"/>
    <property type="match status" value="1"/>
</dbReference>
<dbReference type="Gene3D" id="4.10.60.10">
    <property type="entry name" value="Zinc finger, CCHC-type"/>
    <property type="match status" value="1"/>
</dbReference>
<sequence length="155" mass="17527">MHTMKEVDMLAAKMDLLMKRLDNQSKEKMDMNEAVQAMDAHMTCEVCGNTGHSGNDCPETQEHVNFINNNNGFQPLQQNQGWNTQSYYQGNGNNFNNFNNHPSLKDLVLGQAKINENISKKLVANDKILENITTKMESLSSAVKNQLSFNKMLET</sequence>
<keyword evidence="1" id="KW-0863">Zinc-finger</keyword>
<feature type="coiled-coil region" evidence="2">
    <location>
        <begin position="7"/>
        <end position="34"/>
    </location>
</feature>